<comment type="caution">
    <text evidence="3">The sequence shown here is derived from an EMBL/GenBank/DDBJ whole genome shotgun (WGS) entry which is preliminary data.</text>
</comment>
<dbReference type="EMBL" id="JAWQEG010001235">
    <property type="protein sequence ID" value="KAK3881287.1"/>
    <property type="molecule type" value="Genomic_DNA"/>
</dbReference>
<dbReference type="GO" id="GO:0005634">
    <property type="term" value="C:nucleus"/>
    <property type="evidence" value="ECO:0007669"/>
    <property type="project" value="TreeGrafter"/>
</dbReference>
<dbReference type="Pfam" id="PF01966">
    <property type="entry name" value="HD"/>
    <property type="match status" value="1"/>
</dbReference>
<organism evidence="3 4">
    <name type="scientific">Petrolisthes cinctipes</name>
    <name type="common">Flat porcelain crab</name>
    <dbReference type="NCBI Taxonomy" id="88211"/>
    <lineage>
        <taxon>Eukaryota</taxon>
        <taxon>Metazoa</taxon>
        <taxon>Ecdysozoa</taxon>
        <taxon>Arthropoda</taxon>
        <taxon>Crustacea</taxon>
        <taxon>Multicrustacea</taxon>
        <taxon>Malacostraca</taxon>
        <taxon>Eumalacostraca</taxon>
        <taxon>Eucarida</taxon>
        <taxon>Decapoda</taxon>
        <taxon>Pleocyemata</taxon>
        <taxon>Anomura</taxon>
        <taxon>Galatheoidea</taxon>
        <taxon>Porcellanidae</taxon>
        <taxon>Petrolisthes</taxon>
    </lineage>
</organism>
<dbReference type="InterPro" id="IPR006674">
    <property type="entry name" value="HD_domain"/>
</dbReference>
<feature type="domain" description="HD/PDEase" evidence="2">
    <location>
        <begin position="107"/>
        <end position="268"/>
    </location>
</feature>
<gene>
    <name evidence="3" type="ORF">Pcinc_014273</name>
</gene>
<sequence>MLPAVADKCDSRPSRASVLGLHPYSLQPRATIYARPGLPARQHEHCNLEEMESAKCVSWEDVKVFNDAVHGAMPIPSLCVSVIDTPQFQRLRFLKQLGSTYFVYPSAAHNRFEHCLGVCYLAGQMVSALQKRQPELNIDDKDVLCVMLAGLCHDLGHGPYSHMWEIFVNKANNSTSWKHEEASSKMFDHLMKENPHLEEEFKKNDLHEVDRIFIKELICGSEEDGGTWPYRGRPQNKAFLYEVVANKKTGVDVDKWDYILRDGHSLGIKVTFDYHRIVQFSRVIPGEGENASPQICVRDKECNNLYDMFHARRLLHRYAYQHRVVQTIDAMLIDAFLCADKYILYPGSNGEKLHLSRVHEDMAAYTHLTDEVTQRILLAEGNDPQLIKAQRILTNIQTRKLYLYVGCTHHEVDTLDAEKLMMAMVENIPQDSQLTQENLSIKTVKVSYGMGNKNPMENVRFYSKKMPNQQKVIRKDEVSAMLPQSFQESFCRVLYKNTSEKDLVDSKDKKDLLDAKEERDVKDAKEALIAACEELHCRPPMVDSWPSVLTPVTPDTKMKSDVPTHSTAAKHITFANPPV</sequence>
<dbReference type="InterPro" id="IPR050135">
    <property type="entry name" value="dGTPase-like"/>
</dbReference>
<evidence type="ECO:0000313" key="4">
    <source>
        <dbReference type="Proteomes" id="UP001286313"/>
    </source>
</evidence>
<evidence type="ECO:0000313" key="3">
    <source>
        <dbReference type="EMBL" id="KAK3881287.1"/>
    </source>
</evidence>
<dbReference type="GO" id="GO:0006203">
    <property type="term" value="P:dGTP catabolic process"/>
    <property type="evidence" value="ECO:0007669"/>
    <property type="project" value="TreeGrafter"/>
</dbReference>
<dbReference type="InterPro" id="IPR003607">
    <property type="entry name" value="HD/PDEase_dom"/>
</dbReference>
<dbReference type="AlphaFoldDB" id="A0AAE1KRY5"/>
<name>A0AAE1KRY5_PETCI</name>
<protein>
    <recommendedName>
        <fullName evidence="2">HD/PDEase domain-containing protein</fullName>
    </recommendedName>
</protein>
<dbReference type="CDD" id="cd00077">
    <property type="entry name" value="HDc"/>
    <property type="match status" value="1"/>
</dbReference>
<evidence type="ECO:0000256" key="1">
    <source>
        <dbReference type="ARBA" id="ARBA00005776"/>
    </source>
</evidence>
<comment type="similarity">
    <text evidence="1">Belongs to the SAMHD1 family.</text>
</comment>
<dbReference type="PANTHER" id="PTHR11373">
    <property type="entry name" value="DEOXYNUCLEOSIDE TRIPHOSPHATE TRIPHOSPHOHYDROLASE"/>
    <property type="match status" value="1"/>
</dbReference>
<evidence type="ECO:0000259" key="2">
    <source>
        <dbReference type="SMART" id="SM00471"/>
    </source>
</evidence>
<dbReference type="SMART" id="SM00471">
    <property type="entry name" value="HDc"/>
    <property type="match status" value="1"/>
</dbReference>
<keyword evidence="4" id="KW-1185">Reference proteome</keyword>
<accession>A0AAE1KRY5</accession>
<dbReference type="Gene3D" id="3.30.70.2760">
    <property type="match status" value="1"/>
</dbReference>
<dbReference type="Proteomes" id="UP001286313">
    <property type="component" value="Unassembled WGS sequence"/>
</dbReference>
<dbReference type="PANTHER" id="PTHR11373:SF4">
    <property type="entry name" value="DEOXYNUCLEOSIDE TRIPHOSPHATE TRIPHOSPHOHYDROLASE SAMHD1"/>
    <property type="match status" value="1"/>
</dbReference>
<proteinExistence type="inferred from homology"/>
<dbReference type="Gene3D" id="1.10.3210.10">
    <property type="entry name" value="Hypothetical protein af1432"/>
    <property type="match status" value="1"/>
</dbReference>
<dbReference type="SUPFAM" id="SSF109604">
    <property type="entry name" value="HD-domain/PDEase-like"/>
    <property type="match status" value="1"/>
</dbReference>
<reference evidence="3" key="1">
    <citation type="submission" date="2023-10" db="EMBL/GenBank/DDBJ databases">
        <title>Genome assemblies of two species of porcelain crab, Petrolisthes cinctipes and Petrolisthes manimaculis (Anomura: Porcellanidae).</title>
        <authorList>
            <person name="Angst P."/>
        </authorList>
    </citation>
    <scope>NUCLEOTIDE SEQUENCE</scope>
    <source>
        <strain evidence="3">PB745_01</strain>
        <tissue evidence="3">Gill</tissue>
    </source>
</reference>
<dbReference type="GO" id="GO:0008832">
    <property type="term" value="F:dGTPase activity"/>
    <property type="evidence" value="ECO:0007669"/>
    <property type="project" value="TreeGrafter"/>
</dbReference>